<comment type="caution">
    <text evidence="7">The sequence shown here is derived from an EMBL/GenBank/DDBJ whole genome shotgun (WGS) entry which is preliminary data.</text>
</comment>
<feature type="compositionally biased region" description="Low complexity" evidence="3">
    <location>
        <begin position="65"/>
        <end position="80"/>
    </location>
</feature>
<feature type="region of interest" description="Disordered" evidence="3">
    <location>
        <begin position="645"/>
        <end position="703"/>
    </location>
</feature>
<feature type="compositionally biased region" description="Low complexity" evidence="3">
    <location>
        <begin position="248"/>
        <end position="263"/>
    </location>
</feature>
<dbReference type="PANTHER" id="PTHR23176">
    <property type="entry name" value="RHO/RAC/CDC GTPASE-ACTIVATING PROTEIN"/>
    <property type="match status" value="1"/>
</dbReference>
<dbReference type="Gene3D" id="1.10.840.10">
    <property type="entry name" value="Ras guanine-nucleotide exchange factors catalytic domain"/>
    <property type="match status" value="1"/>
</dbReference>
<feature type="compositionally biased region" description="Basic and acidic residues" evidence="3">
    <location>
        <begin position="1758"/>
        <end position="1785"/>
    </location>
</feature>
<gene>
    <name evidence="7" type="ORF">NLI96_g7031</name>
</gene>
<dbReference type="InterPro" id="IPR023578">
    <property type="entry name" value="Ras_GEF_dom_sf"/>
</dbReference>
<dbReference type="InterPro" id="IPR001895">
    <property type="entry name" value="RASGEF_cat_dom"/>
</dbReference>
<feature type="compositionally biased region" description="Low complexity" evidence="3">
    <location>
        <begin position="1149"/>
        <end position="1169"/>
    </location>
</feature>
<dbReference type="CDD" id="cd00821">
    <property type="entry name" value="PH"/>
    <property type="match status" value="1"/>
</dbReference>
<dbReference type="CDD" id="cd06224">
    <property type="entry name" value="REM"/>
    <property type="match status" value="1"/>
</dbReference>
<dbReference type="Pfam" id="PF00617">
    <property type="entry name" value="RasGEF"/>
    <property type="match status" value="1"/>
</dbReference>
<feature type="region of interest" description="Disordered" evidence="3">
    <location>
        <begin position="778"/>
        <end position="802"/>
    </location>
</feature>
<proteinExistence type="predicted"/>
<dbReference type="Proteomes" id="UP001212997">
    <property type="component" value="Unassembled WGS sequence"/>
</dbReference>
<feature type="compositionally biased region" description="Polar residues" evidence="3">
    <location>
        <begin position="649"/>
        <end position="672"/>
    </location>
</feature>
<feature type="compositionally biased region" description="Polar residues" evidence="3">
    <location>
        <begin position="9"/>
        <end position="61"/>
    </location>
</feature>
<evidence type="ECO:0000256" key="2">
    <source>
        <dbReference type="PROSITE-ProRule" id="PRU00135"/>
    </source>
</evidence>
<evidence type="ECO:0000313" key="8">
    <source>
        <dbReference type="Proteomes" id="UP001212997"/>
    </source>
</evidence>
<dbReference type="InterPro" id="IPR001849">
    <property type="entry name" value="PH_domain"/>
</dbReference>
<dbReference type="PROSITE" id="PS50212">
    <property type="entry name" value="RASGEF_NTER"/>
    <property type="match status" value="1"/>
</dbReference>
<dbReference type="SUPFAM" id="SSF48366">
    <property type="entry name" value="Ras GEF"/>
    <property type="match status" value="2"/>
</dbReference>
<feature type="compositionally biased region" description="Low complexity" evidence="3">
    <location>
        <begin position="202"/>
        <end position="221"/>
    </location>
</feature>
<feature type="domain" description="PH" evidence="4">
    <location>
        <begin position="1851"/>
        <end position="1902"/>
    </location>
</feature>
<protein>
    <submittedName>
        <fullName evidence="7">Uncharacterized protein</fullName>
    </submittedName>
</protein>
<dbReference type="CDD" id="cd00159">
    <property type="entry name" value="RhoGAP"/>
    <property type="match status" value="1"/>
</dbReference>
<feature type="domain" description="Rho-GAP" evidence="6">
    <location>
        <begin position="1940"/>
        <end position="2135"/>
    </location>
</feature>
<feature type="compositionally biased region" description="Basic and acidic residues" evidence="3">
    <location>
        <begin position="307"/>
        <end position="322"/>
    </location>
</feature>
<dbReference type="SMART" id="SM00324">
    <property type="entry name" value="RhoGAP"/>
    <property type="match status" value="1"/>
</dbReference>
<dbReference type="GO" id="GO:0005085">
    <property type="term" value="F:guanyl-nucleotide exchange factor activity"/>
    <property type="evidence" value="ECO:0007669"/>
    <property type="project" value="UniProtKB-KW"/>
</dbReference>
<evidence type="ECO:0000256" key="1">
    <source>
        <dbReference type="ARBA" id="ARBA00022468"/>
    </source>
</evidence>
<dbReference type="Gene3D" id="1.10.555.10">
    <property type="entry name" value="Rho GTPase activation protein"/>
    <property type="match status" value="1"/>
</dbReference>
<dbReference type="InterPro" id="IPR000198">
    <property type="entry name" value="RhoGAP_dom"/>
</dbReference>
<keyword evidence="2" id="KW-0344">Guanine-nucleotide releasing factor</keyword>
<dbReference type="Gene3D" id="2.30.29.30">
    <property type="entry name" value="Pleckstrin-homology domain (PH domain)/Phosphotyrosine-binding domain (PTB)"/>
    <property type="match status" value="1"/>
</dbReference>
<feature type="compositionally biased region" description="Polar residues" evidence="3">
    <location>
        <begin position="232"/>
        <end position="241"/>
    </location>
</feature>
<feature type="compositionally biased region" description="Low complexity" evidence="3">
    <location>
        <begin position="358"/>
        <end position="378"/>
    </location>
</feature>
<dbReference type="SUPFAM" id="SSF50729">
    <property type="entry name" value="PH domain-like"/>
    <property type="match status" value="1"/>
</dbReference>
<feature type="region of interest" description="Disordered" evidence="3">
    <location>
        <begin position="1390"/>
        <end position="1426"/>
    </location>
</feature>
<dbReference type="InterPro" id="IPR011993">
    <property type="entry name" value="PH-like_dom_sf"/>
</dbReference>
<evidence type="ECO:0000256" key="3">
    <source>
        <dbReference type="SAM" id="MobiDB-lite"/>
    </source>
</evidence>
<dbReference type="Gene3D" id="1.20.870.10">
    <property type="entry name" value="Son of sevenless (SoS) protein Chain: S domain 1"/>
    <property type="match status" value="1"/>
</dbReference>
<evidence type="ECO:0000259" key="6">
    <source>
        <dbReference type="PROSITE" id="PS50238"/>
    </source>
</evidence>
<dbReference type="InterPro" id="IPR000651">
    <property type="entry name" value="Ras-like_Gua-exchang_fac_N"/>
</dbReference>
<dbReference type="InterPro" id="IPR008936">
    <property type="entry name" value="Rho_GTPase_activation_prot"/>
</dbReference>
<feature type="domain" description="N-terminal Ras-GEF" evidence="5">
    <location>
        <begin position="1222"/>
        <end position="1377"/>
    </location>
</feature>
<feature type="compositionally biased region" description="Low complexity" evidence="3">
    <location>
        <begin position="138"/>
        <end position="148"/>
    </location>
</feature>
<dbReference type="GO" id="GO:0007264">
    <property type="term" value="P:small GTPase-mediated signal transduction"/>
    <property type="evidence" value="ECO:0007669"/>
    <property type="project" value="InterPro"/>
</dbReference>
<dbReference type="GO" id="GO:0005737">
    <property type="term" value="C:cytoplasm"/>
    <property type="evidence" value="ECO:0007669"/>
    <property type="project" value="TreeGrafter"/>
</dbReference>
<evidence type="ECO:0000259" key="5">
    <source>
        <dbReference type="PROSITE" id="PS50212"/>
    </source>
</evidence>
<evidence type="ECO:0000259" key="4">
    <source>
        <dbReference type="PROSITE" id="PS50003"/>
    </source>
</evidence>
<dbReference type="SUPFAM" id="SSF48350">
    <property type="entry name" value="GTPase activation domain, GAP"/>
    <property type="match status" value="1"/>
</dbReference>
<feature type="region of interest" description="Disordered" evidence="3">
    <location>
        <begin position="1144"/>
        <end position="1201"/>
    </location>
</feature>
<dbReference type="Pfam" id="PF00620">
    <property type="entry name" value="RhoGAP"/>
    <property type="match status" value="1"/>
</dbReference>
<sequence>MARRRGAPSHNSLSPPDSGVPSASSSTGFLNFPRSASPSSGLTQFLSKPTKWFNRSSSTGNVAGRSSTSSIEPRPSTSSSGRKPKISHPTDPRPIVDNLLPDSGLTGASRSVLDLSLARTATTFDHHHGGHPPHTPHTPRTPSSPSHPVFSKGLGDLRNISRKPWSKSADDLGKLSHASGPALSPIDTAFQGKIEQYRNNRNDSVSSSNLPSPSTSPAASVHKGYPFPTAVATDTLSSSPPQMLGVLTTGSSPASTGTSPVTPNSGHVHSRSHSFTPRLPSKLSAPKLAGLAPASPKRKGSSSSEMELNKERPSRGEEKERNGSTGSLGAGPAPRPGFPFSFVNGSGSSKSLSPLNTDTGPSSGDKPSPSSTLLAPPTIIEPGCDEDLKHEKRTSQVIYHTGFINRMADFSPTQMNARANISYMTGSNAPTLSKGWKPFKLVMKGSKLYFYKPPSDRSNAIKELFPTELVVVLEEEGVTEEPEPIEGEGEDLHILRTKERDDGRRRRAYWGRGTHPSLVYSKGVERGTFEALVHESVFATTFHQPLAVADSPENLEGRAPSRYRPDWHEFSATILLTLPLLVGRTQFETEFFRCCALLLDGVADDCKEEEKARVHSLANQYLSYFDGPADIGAWEQWRQNTVPDFPAYTPTSSKTAGFPQSSSTQALYAPSPNLTPSPRKPGAEFSPNVGTFSPRPDGNDRMASLMDALSDTRSVRSPSSTKLVKPWRIVLDRNGLTRDVLLSIDAHLMARSLYVFHQQQMQHLPENVTADCWFELESEEPTSDGQPHSAVSPGSGTAQTPPAILKPFFGSEDHPHWLTKAVLLQILISDSSTRSNNNNAGSLGYGAEERLASQTSRTHSRSEVISAWAKVGEVCRRTGDECSWRAIYAALCSRPIARLEKVWKRVDGDGLRAVHSWTHPSHGEATDVELKAIPWAGDRLVSFKEALDAARVGEGNEWDVASLTKGRINFEALRTDISLCSKKLDIPDGGESEDVLALVAHWRSSCDGGNTAVPMAYKLNRIDQFMSLSLAAEPRRKGSFEPYFWARSSPSSLFHPLTPLLFPEPLPAVAFLNRSLLARSRAESGASTNVRDVQYLRELAALSTGNRRVLLDSVKMGGLDLGGTVIVLYDGELSLLVQAGVETIPPSQPSSRAPSRPPSSHGHSSVGSPEKALSRNPSMRVKAGSSQGLERKASQLRRNSLPSLSRKPSFITEDVTASDRPLRVVVQAGTLDRLVDILVEGLHGVSVSVADDNGEMPLSHGRTRDLRVDNDEYASVWWNTFRSFVTPNVFFELLRKRYLGAPAKAQSLPNGDLSVAIRIRSEIFDVMNKWIHSGGGSQDALDDSQLYSSILSFLTHEPDHVLPDLDGDLDEVASGTTLLNDIRKALLASFKAETQRPSQPRNTSSSDRSSRRTSAPTYGPHPPDIDDVSAEDLVSNLDAMASAAFRNVTQEDLFVTADILEVQSADRTGWFPVREPSSISDEVEIQCIHSYVHEVEPSPMISELGQDSLYRLLPPAVRGCTRAFAILRKWLVSKLVGVKVGFRGRQKRMDLLLKAIEVCRLRNAETGSPELLPSERPCIRSFVEAILCAAVLSVESRLYHRAWQLVANGRATTCESLGSMLGRSSITLVKNMESLTIDMGWVLEKMLEVISMPDVLESNAQQDGLSLVNFDKRRSLNGLITSVVSNTGHGKPHRMDICRQDFERLNHIEQELNHVRFDLRTIREEAYREATIVSAPLGKRSPRPFQVLIILQQEKNKRDRALRDRLSKEKRQEQHRQDKRDEHLSKAMHTRRPPLSTPKSHRNKKSMSSAFLHFMRPISSAFTSETASSNAPKRTAAELDFSPSHKPVLVLNVADARVSQFINNERSFTFQVDTEDGGHYLLQALTKQEMKKWMDTIDRIAKSAAKRRLTYLGNTSKVQLQEHLLTPGVASRDPRAVFGIDLEFLLEREGGGQVQPGAIPAVINKLILEVESRGLTEVGIYRVAGAHTEVNSLRDALNRGEWPIDRFTDINAVCDLIKSWFRVLPGGMFPAAAYTEILDISAQEQLDLQAKVINVRRVVRKLPGTHFPLLKRLMEHLDKVTDFEEQNQMTSDSLSTVFSPNLLRSSNNDIGFFFANMSSAHRAVKMLITHYHTIFDEAEQDLDAEQGPESDGDEYEQFDEPIPEEDEEEEEILSAGHESPEDEDDEDQTTHVRAASNTVAPVLNVSFPAASDTWISIPS</sequence>
<keyword evidence="1" id="KW-0343">GTPase activation</keyword>
<feature type="region of interest" description="Disordered" evidence="3">
    <location>
        <begin position="2143"/>
        <end position="2198"/>
    </location>
</feature>
<dbReference type="EMBL" id="JANAWD010000276">
    <property type="protein sequence ID" value="KAJ3482374.1"/>
    <property type="molecule type" value="Genomic_DNA"/>
</dbReference>
<feature type="region of interest" description="Disordered" evidence="3">
    <location>
        <begin position="1"/>
        <end position="107"/>
    </location>
</feature>
<dbReference type="SMART" id="SM00147">
    <property type="entry name" value="RasGEF"/>
    <property type="match status" value="1"/>
</dbReference>
<accession>A0AAD5V274</accession>
<dbReference type="InterPro" id="IPR036964">
    <property type="entry name" value="RASGEF_cat_dom_sf"/>
</dbReference>
<feature type="compositionally biased region" description="Acidic residues" evidence="3">
    <location>
        <begin position="2143"/>
        <end position="2172"/>
    </location>
</feature>
<organism evidence="7 8">
    <name type="scientific">Meripilus lineatus</name>
    <dbReference type="NCBI Taxonomy" id="2056292"/>
    <lineage>
        <taxon>Eukaryota</taxon>
        <taxon>Fungi</taxon>
        <taxon>Dikarya</taxon>
        <taxon>Basidiomycota</taxon>
        <taxon>Agaricomycotina</taxon>
        <taxon>Agaricomycetes</taxon>
        <taxon>Polyporales</taxon>
        <taxon>Meripilaceae</taxon>
        <taxon>Meripilus</taxon>
    </lineage>
</organism>
<dbReference type="InterPro" id="IPR050729">
    <property type="entry name" value="Rho-GAP"/>
</dbReference>
<feature type="compositionally biased region" description="Polar residues" evidence="3">
    <location>
        <begin position="343"/>
        <end position="357"/>
    </location>
</feature>
<dbReference type="PROSITE" id="PS50238">
    <property type="entry name" value="RHOGAP"/>
    <property type="match status" value="1"/>
</dbReference>
<dbReference type="PROSITE" id="PS50003">
    <property type="entry name" value="PH_DOMAIN"/>
    <property type="match status" value="1"/>
</dbReference>
<evidence type="ECO:0000313" key="7">
    <source>
        <dbReference type="EMBL" id="KAJ3482374.1"/>
    </source>
</evidence>
<feature type="region of interest" description="Disordered" evidence="3">
    <location>
        <begin position="1758"/>
        <end position="1806"/>
    </location>
</feature>
<keyword evidence="8" id="KW-1185">Reference proteome</keyword>
<feature type="region of interest" description="Disordered" evidence="3">
    <location>
        <begin position="121"/>
        <end position="387"/>
    </location>
</feature>
<reference evidence="7" key="1">
    <citation type="submission" date="2022-07" db="EMBL/GenBank/DDBJ databases">
        <title>Genome Sequence of Physisporinus lineatus.</title>
        <authorList>
            <person name="Buettner E."/>
        </authorList>
    </citation>
    <scope>NUCLEOTIDE SEQUENCE</scope>
    <source>
        <strain evidence="7">VT162</strain>
    </source>
</reference>
<dbReference type="Pfam" id="PF00618">
    <property type="entry name" value="RasGEF_N"/>
    <property type="match status" value="1"/>
</dbReference>
<dbReference type="PANTHER" id="PTHR23176:SF129">
    <property type="entry name" value="RHO GTPASE ACTIVATING PROTEIN AT 16F, ISOFORM E-RELATED"/>
    <property type="match status" value="1"/>
</dbReference>
<name>A0AAD5V274_9APHY</name>
<dbReference type="GO" id="GO:0005096">
    <property type="term" value="F:GTPase activator activity"/>
    <property type="evidence" value="ECO:0007669"/>
    <property type="project" value="UniProtKB-KW"/>
</dbReference>